<feature type="region of interest" description="Disordered" evidence="1">
    <location>
        <begin position="25"/>
        <end position="66"/>
    </location>
</feature>
<feature type="region of interest" description="Disordered" evidence="1">
    <location>
        <begin position="88"/>
        <end position="116"/>
    </location>
</feature>
<feature type="compositionally biased region" description="Basic and acidic residues" evidence="1">
    <location>
        <begin position="390"/>
        <end position="408"/>
    </location>
</feature>
<feature type="region of interest" description="Disordered" evidence="1">
    <location>
        <begin position="360"/>
        <end position="408"/>
    </location>
</feature>
<feature type="region of interest" description="Disordered" evidence="1">
    <location>
        <begin position="439"/>
        <end position="463"/>
    </location>
</feature>
<keyword evidence="3" id="KW-1185">Reference proteome</keyword>
<evidence type="ECO:0000313" key="2">
    <source>
        <dbReference type="EMBL" id="UJO10821.1"/>
    </source>
</evidence>
<feature type="compositionally biased region" description="Basic residues" evidence="1">
    <location>
        <begin position="204"/>
        <end position="216"/>
    </location>
</feature>
<dbReference type="EMBL" id="CP090163">
    <property type="protein sequence ID" value="UJO10821.1"/>
    <property type="molecule type" value="Genomic_DNA"/>
</dbReference>
<feature type="compositionally biased region" description="Acidic residues" evidence="1">
    <location>
        <begin position="785"/>
        <end position="797"/>
    </location>
</feature>
<name>A0A9Q8L4P3_PASFU</name>
<reference evidence="2" key="2">
    <citation type="journal article" date="2022" name="Microb. Genom.">
        <title>A chromosome-scale genome assembly of the tomato pathogen Cladosporium fulvum reveals a compartmentalized genome architecture and the presence of a dispensable chromosome.</title>
        <authorList>
            <person name="Zaccaron A.Z."/>
            <person name="Chen L.H."/>
            <person name="Samaras A."/>
            <person name="Stergiopoulos I."/>
        </authorList>
    </citation>
    <scope>NUCLEOTIDE SEQUENCE</scope>
    <source>
        <strain evidence="2">Race5_Kim</strain>
    </source>
</reference>
<gene>
    <name evidence="2" type="ORF">CLAFUR5_02171</name>
</gene>
<feature type="compositionally biased region" description="Basic and acidic residues" evidence="1">
    <location>
        <begin position="677"/>
        <end position="689"/>
    </location>
</feature>
<feature type="compositionally biased region" description="Basic and acidic residues" evidence="1">
    <location>
        <begin position="593"/>
        <end position="616"/>
    </location>
</feature>
<feature type="region of interest" description="Disordered" evidence="1">
    <location>
        <begin position="521"/>
        <end position="726"/>
    </location>
</feature>
<proteinExistence type="predicted"/>
<feature type="compositionally biased region" description="Acidic residues" evidence="1">
    <location>
        <begin position="805"/>
        <end position="819"/>
    </location>
</feature>
<feature type="region of interest" description="Disordered" evidence="1">
    <location>
        <begin position="198"/>
        <end position="259"/>
    </location>
</feature>
<protein>
    <submittedName>
        <fullName evidence="2">Uncharacterized protein</fullName>
    </submittedName>
</protein>
<feature type="compositionally biased region" description="Polar residues" evidence="1">
    <location>
        <begin position="35"/>
        <end position="66"/>
    </location>
</feature>
<dbReference type="GeneID" id="71982049"/>
<accession>A0A9Q8L4P3</accession>
<dbReference type="RefSeq" id="XP_047755187.1">
    <property type="nucleotide sequence ID" value="XM_047901319.1"/>
</dbReference>
<dbReference type="OrthoDB" id="10646796at2759"/>
<evidence type="ECO:0000313" key="3">
    <source>
        <dbReference type="Proteomes" id="UP000756132"/>
    </source>
</evidence>
<reference evidence="2" key="1">
    <citation type="submission" date="2021-12" db="EMBL/GenBank/DDBJ databases">
        <authorList>
            <person name="Zaccaron A."/>
            <person name="Stergiopoulos I."/>
        </authorList>
    </citation>
    <scope>NUCLEOTIDE SEQUENCE</scope>
    <source>
        <strain evidence="2">Race5_Kim</strain>
    </source>
</reference>
<feature type="region of interest" description="Disordered" evidence="1">
    <location>
        <begin position="771"/>
        <end position="819"/>
    </location>
</feature>
<feature type="region of interest" description="Disordered" evidence="1">
    <location>
        <begin position="286"/>
        <end position="320"/>
    </location>
</feature>
<feature type="compositionally biased region" description="Low complexity" evidence="1">
    <location>
        <begin position="223"/>
        <end position="237"/>
    </location>
</feature>
<feature type="compositionally biased region" description="Polar residues" evidence="1">
    <location>
        <begin position="634"/>
        <end position="648"/>
    </location>
</feature>
<feature type="region of interest" description="Disordered" evidence="1">
    <location>
        <begin position="484"/>
        <end position="507"/>
    </location>
</feature>
<dbReference type="AlphaFoldDB" id="A0A9Q8L4P3"/>
<feature type="compositionally biased region" description="Basic and acidic residues" evidence="1">
    <location>
        <begin position="566"/>
        <end position="584"/>
    </location>
</feature>
<sequence>MASSGACAHCQIWFTTSIAKDESAADASANPIPFASSSHTSPDTQTTAPTQSTMSLATRDTQQDAPTPTYAAGFTFTLFHASFYVASSDNSTLPSRSQRELVSTRRSKQAKTRDMRAKRLEVMPTIAETPPADTTYEVLSSVTRGLQDRARRQYQQGVETRSDQASLRCLEAATRAEKERAARADRESLRILEAATVEQSVRASRARRHSSRRTSRKDRVPATGRYSSTGGTSSTRRSPSRRSEDYSTDEEAASTTNAAAHTTALRIQALSTTLSSIAASFVKVESSPSTPSSSLFRLPPRPTYQRALDTDPGPGAAAAVPTRPTLFQRTLTAFPEVAKFVGATVPLPTTARPFARVESGAYSSDNAPSSGRPLRPVGESRSPSWGSEEGAGKAGKDDSDLNCDGKDLELYHETPSKMRVSRISSWTSEEAALAATLDEGVLGGDKGGRGSSNFKEDSNLREEEPVVAVQDDFANITIDPEVYGETPAKGLKDESIRKPRSPSWSNMEEALDAATDDCIQFGENSEALDEALSDANRQSVQESPIPARSIEEVSPASVFSDLDFTQQDKDQSPAGLVHDDHAESVDDDFDLYDLERTEEKKNQSPARSAHDDHAESVDDDFDPSQAHKGAPSHISKQPVQQSPSLTRTPNREDSASASSDFDHTEKEQDQSQSPTRSAHDDHTDSSHDDFDADDDDHEIFSSSRDVSSPSPEHDKDTTLPAATKTQQWLETQLASAMNSLVRETAGKVEHEYADLFSPTRETPGKVQHEYADLFSPTRHGRAGSLDDDERVDEEDNAGDVHFGQDGEEEEFEDWEVLER</sequence>
<dbReference type="Proteomes" id="UP000756132">
    <property type="component" value="Chromosome 1"/>
</dbReference>
<evidence type="ECO:0000256" key="1">
    <source>
        <dbReference type="SAM" id="MobiDB-lite"/>
    </source>
</evidence>
<feature type="compositionally biased region" description="Basic and acidic residues" evidence="1">
    <location>
        <begin position="649"/>
        <end position="669"/>
    </location>
</feature>
<feature type="compositionally biased region" description="Low complexity" evidence="1">
    <location>
        <begin position="286"/>
        <end position="298"/>
    </location>
</feature>
<feature type="compositionally biased region" description="Low complexity" evidence="1">
    <location>
        <begin position="701"/>
        <end position="710"/>
    </location>
</feature>
<dbReference type="KEGG" id="ffu:CLAFUR5_02171"/>
<organism evidence="2 3">
    <name type="scientific">Passalora fulva</name>
    <name type="common">Tomato leaf mold</name>
    <name type="synonym">Cladosporium fulvum</name>
    <dbReference type="NCBI Taxonomy" id="5499"/>
    <lineage>
        <taxon>Eukaryota</taxon>
        <taxon>Fungi</taxon>
        <taxon>Dikarya</taxon>
        <taxon>Ascomycota</taxon>
        <taxon>Pezizomycotina</taxon>
        <taxon>Dothideomycetes</taxon>
        <taxon>Dothideomycetidae</taxon>
        <taxon>Mycosphaerellales</taxon>
        <taxon>Mycosphaerellaceae</taxon>
        <taxon>Fulvia</taxon>
    </lineage>
</organism>
<feature type="compositionally biased region" description="Basic and acidic residues" evidence="1">
    <location>
        <begin position="454"/>
        <end position="463"/>
    </location>
</feature>